<dbReference type="Pfam" id="PF08240">
    <property type="entry name" value="ADH_N"/>
    <property type="match status" value="1"/>
</dbReference>
<dbReference type="Pfam" id="PF00698">
    <property type="entry name" value="Acyl_transf_1"/>
    <property type="match status" value="3"/>
</dbReference>
<feature type="active site" description="Proton acceptor; for dehydratase activity" evidence="9">
    <location>
        <position position="2988"/>
    </location>
</feature>
<dbReference type="InterPro" id="IPR015083">
    <property type="entry name" value="NorB/c/GfsB-D-like_docking"/>
</dbReference>
<dbReference type="InterPro" id="IPR049551">
    <property type="entry name" value="PKS_DH_C"/>
</dbReference>
<dbReference type="Gene3D" id="3.40.50.720">
    <property type="entry name" value="NAD(P)-binding Rossmann-like Domain"/>
    <property type="match status" value="3"/>
</dbReference>
<dbReference type="InterPro" id="IPR011032">
    <property type="entry name" value="GroES-like_sf"/>
</dbReference>
<dbReference type="SUPFAM" id="SSF52151">
    <property type="entry name" value="FabD/lysophospholipase-like"/>
    <property type="match status" value="3"/>
</dbReference>
<dbReference type="SUPFAM" id="SSF53901">
    <property type="entry name" value="Thiolase-like"/>
    <property type="match status" value="3"/>
</dbReference>
<dbReference type="InterPro" id="IPR002364">
    <property type="entry name" value="Quin_OxRdtase/zeta-crystal_CS"/>
</dbReference>
<dbReference type="InterPro" id="IPR016035">
    <property type="entry name" value="Acyl_Trfase/lysoPLipase"/>
</dbReference>
<evidence type="ECO:0000256" key="2">
    <source>
        <dbReference type="ARBA" id="ARBA00004792"/>
    </source>
</evidence>
<feature type="domain" description="Ketosynthase family 3 (KS3)" evidence="12">
    <location>
        <begin position="2077"/>
        <end position="2500"/>
    </location>
</feature>
<feature type="region of interest" description="C-terminal hotdog fold" evidence="9">
    <location>
        <begin position="1069"/>
        <end position="1208"/>
    </location>
</feature>
<dbReference type="InterPro" id="IPR014030">
    <property type="entry name" value="Ketoacyl_synth_N"/>
</dbReference>
<accession>A0ABS4TXL9</accession>
<evidence type="ECO:0000259" key="11">
    <source>
        <dbReference type="PROSITE" id="PS50075"/>
    </source>
</evidence>
<dbReference type="Pfam" id="PF00109">
    <property type="entry name" value="ketoacyl-synt"/>
    <property type="match status" value="3"/>
</dbReference>
<dbReference type="InterPro" id="IPR050091">
    <property type="entry name" value="PKS_NRPS_Biosynth_Enz"/>
</dbReference>
<keyword evidence="5" id="KW-0808">Transferase</keyword>
<organism evidence="14 15">
    <name type="scientific">Kibdelosporangium banguiense</name>
    <dbReference type="NCBI Taxonomy" id="1365924"/>
    <lineage>
        <taxon>Bacteria</taxon>
        <taxon>Bacillati</taxon>
        <taxon>Actinomycetota</taxon>
        <taxon>Actinomycetes</taxon>
        <taxon>Pseudonocardiales</taxon>
        <taxon>Pseudonocardiaceae</taxon>
        <taxon>Kibdelosporangium</taxon>
    </lineage>
</organism>
<dbReference type="PROSITE" id="PS00606">
    <property type="entry name" value="KS3_1"/>
    <property type="match status" value="3"/>
</dbReference>
<keyword evidence="8" id="KW-0012">Acyltransferase</keyword>
<dbReference type="SUPFAM" id="SSF50129">
    <property type="entry name" value="GroES-like"/>
    <property type="match status" value="1"/>
</dbReference>
<feature type="domain" description="PKS/mFAS DH" evidence="13">
    <location>
        <begin position="931"/>
        <end position="1208"/>
    </location>
</feature>
<dbReference type="InterPro" id="IPR016039">
    <property type="entry name" value="Thiolase-like"/>
</dbReference>
<dbReference type="RefSeq" id="WP_209646000.1">
    <property type="nucleotide sequence ID" value="NZ_JAGINW010000001.1"/>
</dbReference>
<sequence>MANDEKLFEYLKRVTAELRETRDRLRVAESADVEPVAIVGMSCRFPGGVSSPDELWDVVAGGVDAVGEFPKDRGWDLDSLFAAGGGSGTSYVDKGGFLLDAAEFDAGFFGVSPREALAMDPQQRLLLETSWELFERAGIDPESVRGSRTGVFVGSSFHGYAGDLVSVPEDVEGYLVTGRAGSVVSGRIAYTLGLEGPAVTVDTACSSSLVALHLAARSLRAGESSLAIAGGVMVMATPEVFAELSRQQGLSRDGRCKAFAASADGAGMAEGVGLLLVERLSDAVRNGHKVLAVVRGSAVNQDGASNGLTAPNGPAQQRVIRAALDDADLAAGQVDVVEAHGTGTKLGDPIEADALLATYGQGRPVDRPVLLGSLKSNLGHTQAAAGIAGVIKMVLAMRHGIVPATLHVDEPTPHVDWTSGAVELVTQNVGWPETGQPRRAAVSSFGVSGTNAHVILEQPPVADESIVDDTRPPVLGAAVFPCVVSSRSEKGLHRQAARLHEFTTGQSTVDVVGAGWSSVSTRAGLEHRAMVVAGDQDELPAGLDAVATARPAAGVVTGAVSTEPGGVVFVFPGHGAQWAGMAAELLSSPVFAESIAECAGALAPHVDWDLVEVLRDADALEHVDVLQPALWAVMVSLARVWRALGVTPAAVVGHSQGEVAAACVAGALSIADGARVVALRSKVIAEELTGIGGMVTVVADADRVSELLGEDVWIAARNGPDSTVVGGTEAALDRLVADAKRAGIWTWFLDADYPSHTPMIDPIGPRLGELLASVTPGAGEVPIYSTVTGGPIDGTGLDADHWLRNLSEVVRFEEATQALLDTGHTTFLEVSPQPVLTAAVERIIDRHAPATAPACTVAGTLRRDDGGPRRLLTSLAELWVRGVTPDWTAVFGTGVSTVDLPTAVFDRKRYWLHGDGAAGDVGAAGLSVLGHPLLTAGVALADRDGFVFTGRLSSRTHAWLADHAITGRALLPGAALVELARRAGEHAGCDRLDEVVLQTPLFLPSDSALDLQLRVDAPDEHGARQIRVFSAPPSVDAEQDWVCHASAVAAPAVAIPPSGLDGEWPPSDASPLDVTGMYDLLSDAGYYYGPAFRGVRAVWRRGDEVFAEVELPDVVSADAERFGVHPVLLDSALQARLLVAMDDPEPAQMLPFSFSGVGHHATGATAARVRIAPAGNDALTVTMTDATGRPILGIDTVHSRLFEPGAEAAPDSLFEVTWRRFPVHAEEPAATAFVATEADVAELRKAISAGSPPPKMVFLRVEPGTGEMPAATRATTAAVLDVLRAWLAADELVDTRLVVLTRMGAAVAVGDVVDLDAAAVRGLVRSAVTEHPDRIMQIDVDGVPSQDTAKVAAAALAFGEPEVAVRAGVASVPRLGRITPSWPAVPETGAWSLDLDTGGSLEDLRLVPCPAVEVPLESGEVRVGVRATGVNFRDVLVALGVVPSSGAEFGCEGAGVVLEVGPEVVDLAVGDRVMGMLARSYAGPVAVADRRKLARIPADWSFADAATVPAVFLTAYYALVDVAEVQAGQSLLVHAAAGGVGMAAVQLARHLGAEVYATASEPKWSAVRGLGVPDERIASSRTLEFGARFAGVDVVLNCLTGEFVDVSLDLLGSGGRFVELGKTDIRDADEVAARRPGVWYQAIDLNDAGPDRIQQMMVELLPLFEAGVLSPLPVTAWDVRQAPEAFRYMSQAKHTGKVVLTAPLSIVDGTVLVTGGTGAVGSAVARHLVRSRGVRRLVLASRLGVAAPSAAELADELGAAVRVVSCDVADRAALKDLLAEIPDLTGVVHAAGVLDDGVVSELSAERLDTVFRPKVDAAWHLHELTRNRDLGLFAVFSSAAAVFGAAGQGNYVAANAFLDALAHVRRGQGLAGHSLAWGLWGERSALTGGLGQSDVDRMARSGIRPLDTDHALALFDTAVRTPLVSLVPAHLDMAQARASNPSPLLRGSVRTPVRRARVAVESGELATRLAALPVAEGDRVLIEMIRAEAAILLGHAVEDVTADRPFKDLGFDSLTSVELRNRLGATTGLRLPATLVFDHPSPAVLAWHLRGLLAPDSAERPAPAPVQTSVRAGAPADDAIAIVAMSCRFPGGVDSPADLWRLLLDERDAMSGFPTDRGWDLAALFDPDKDKEGTSHTRVGGFLTGATDFDADFFGISPREALAMDPQQRLLLETAWEAFESAGIDPGTLRGTATGVFVGGAPSGYGVTRFASGDGLDGHLLTGNASSIASGRLAYTFGLEGPAVTIDTACSSSLVALHLAAQSLRSGESTLAIAGGVTVMPDPGLFVSFSRQHGLAEDGRCKAFSDSANGTGFAEGVGLVLVERLSDAVRNGHRVLALVRGSSVNQDGASNGLIAPNGPAQQRVIRTALSDAGLAAADVDVVEAHGTGTALGDPIEAQAILATYGQDRDRPVLLGSVKSNLGHTQSAAGIAGLFKMVLAMRHGVVPATLHVDRPTTQVDWTAGAVDLVTASVPWPDSTTRRAAVSSFGISGTNAHVILEQAPEGSTDTAPDGDPEHGVLPWVLSARNPAALRAQAERLSEFAASDVPVSGAAWELASARAALAHRAVVLASDRAGFRGGLATLASGSAGSEVLTGVVSENRRIAFSFAGQGSQRAGMGRALMALPAYRDAFDEVCAEFARTGAAVREAVLGDDVPADTLLTQAGLFAFEVALFRLMVGSGIVPDYLIGHSVGEFAAAHVAGVLSLADAVRVVAARGRLMRELPEGGVMAAIQAGPDETAEWVARDPENVAIAAINSPTSVVVSGARDAVQRVLDLAAEAGHRNKFLSVAHAFHSPLVEPMLDRFAEVLADVTWHAPRIPIVSTVTGQPVEDVGADYWIRHARDTVRFADGLTWLTGHGVTDIVEIGPDATLTTLAADRLDAVATTRPGDDEITTVTRALAHLYVRGSAVTWPTLRPAPRVDLPTYAFQRERYWPTRSVLASTDAAVSAVGLAATGHPLLGASVALADGGGTMFSGKIAIVEQPWLADHIILGTVVLPGAAMVEFVLLAGEAVGCSVVEELTMHTPLVLSADEPVLVQVVVGAEDEDGRRPVSVHTRHPDAPQWTSQASGVLTGATPPPPAEFVQWPPPGATPVDVDSFYDQLAATGTTYGPVFQGLSAAWRRDTELFAEVVLRDQAGDHDRFGLHPAVLDAALQGVGMLLGSDVRNGLPFSWAGVRLHSVGATTLRVRLAPAGPAAVSLTATDEHGSPVITADSVALRPADPDHLRADQRGALFSVAWTDFVVPADAQAVTCAEYRPDEPADGPVPDVSIARCPRFDGVGPEAARAATHWALDVLRSWTADTRYSAGRLAVVTVDAGTDPAGAAVQGLVRAARAEYPDRITLIDVDTEHELSVLGNLVSAAVARDEPELAVSGDVLRVPRLTRVTTPESLATPWDPDGTVLITGGTGALGAVVARHLAERHGVQHLLLVSRQGEAASGVTELVADLAASGCAVTVAACDVADRDSLAGLLNSMPEDRPLRGIVHAAGVVDDGVVSVLTDERVDTVLRPKVDAAWHLHELTAVLDLTVFVLFSSAAGVLGAAGQASYAAANSFLDGLARHRAGLGLPARSLAWGMWEPRGAISAGMTDQDLARLARSGLSALSAADGVALLDTAMAVDEPVLVPLRVAAVAATVPAVLRDVVRATSRPAARRSMPDLRDRLRAMAAPERDKELLDLVRRHVGAVLGHSSPVDVDRAFTDLGFDSLTALELRDHLTTATGVRLPATLVFDHPTPLALVERLRSELVDEDETPVAPVRTAPVDEPVAIIGMSCRFPGGVHSPADLWRLVLAGQDAITPFPADRGWDEPGGTYVRTGGFLHDAAEFDAGFFGISPREALAMDPQQRLLLETSWEAFEHAGIDPTTARGSRVGVFAGLMHHDYASRLRAVPDEVAGFLSNGNTASIATGRVAYAMGFEGPAVTVDTACSSSLVALHMAAQALRKGECSLALAGGVTVMSTPAVFDEFDKQGGMAGDGRCKPFAAAADGTTWGEGVGLLLVERMSDAIRNGHQVLAVVRGSALNQDGASNGLTAPNGPSQQRVIRQALNDAGVSAAEVDVVEAHGTGTTLGDPIEAQALLATYGQDRSTSLLLGSVKSNFGHTQAAAGAAGVIKMVMAMRHGVVPQTLNVDEPTPHVDWTAGAVELATDSVPWPETGRARRAAVSSFGISGTNAHVILEQAPAVESTVDIASVAGPLPWMLSARSESGLRGQAVRMRPVAGGDAELTGIGWSLASSRAALERRAVVISDDRDGFLNGLDVLAAGEQADNVISGAVTAGRSLAMSFSGQGSQRSGMGSDLMRHPVFRDAFAEACAAFDGKLDRPLRDVMLSAPGSADADLLHSTAFTQAGLFAFEVAMFRLLTSCGPQPGFLIGHSVGELAAAHVSGVLSLADAATVVAARGRLMGDLPPGGAMASIQATQAEATDWIAGTPGRVSIAAVNGPASVVVSGDADAVQRITGLAREAGRRTKALKVSHAFHSPLIEPMLAGFAAVLDQVTWHAPRIPIVSTLTGGVIHAEIVGSTDYWIRHVRDTVRFADGLTWLTDHGVTDIVEIGPDMTLTTLAADHLAQAVTQVEPAAVATSRSGEDEAVTFLRALAHLHVRGEVIEWPVPWQDNRVDLPTYAFQRERYWLTDPEDNTQEDTVDTAVADDPFWAAVDSADPGTLAETLGATGEEDRASVLAVLPMLADWRRHGRTMAAMRDLYYRVEWRPVVRPDGVPAGRWLVVTDDVPIDPPAVSACLDALARNGITVVRIAEADPVATAERVQATLPEARGVLSLLALSGKPSLAATDALVRVTAGTRLWCVTQGAVTASAGDVPDPEQAQVWGYGRVAALEHPDQWGGLIDLPGDVDERVGDLLCALLANDAEDQLAIRPSGVLARRLTRTRLPAAESRWSTRGAALVIGGTGALGAHIARWLAERGAEHLVLTSRRGSAAPEAAAIEAELNDLGAKVTVAACDVADRDAVTALVADLNAAGIDVRTVVHAAGIAQTTPIVDTTPDEVTAILSGKAGGADTLDALFPDVDAFVLLSSNAGVWGGAGQGAYAAANAHLDALAQRRRARGLAATSIAWGSWAGDGMAARDGAEEHLRRRGVRPLAPDTALAALAEVLAHDETFLAIADVDWSRFGKSFTALRPSHLLDEIPGARQEEEPAQPVDQRLVGLPDGERRQVLAELVRTHAAAVLGYSGPGAVEPGKPFRDLGFDSLAAVEFRTRLTGATGLRLPATAVFDYPTPRELADHLAAELGADDTDVLAEIDRLESRLAAVMAGMDAPSGVAARLTALAARWGGDGTAARLDGASRDEVFDFIDNELGI</sequence>
<dbReference type="Gene3D" id="3.10.129.110">
    <property type="entry name" value="Polyketide synthase dehydratase"/>
    <property type="match status" value="2"/>
</dbReference>
<dbReference type="InterPro" id="IPR042104">
    <property type="entry name" value="PKS_dehydratase_sf"/>
</dbReference>
<comment type="caution">
    <text evidence="14">The sequence shown here is derived from an EMBL/GenBank/DDBJ whole genome shotgun (WGS) entry which is preliminary data.</text>
</comment>
<dbReference type="EMBL" id="JAGINW010000001">
    <property type="protein sequence ID" value="MBP2329148.1"/>
    <property type="molecule type" value="Genomic_DNA"/>
</dbReference>
<evidence type="ECO:0000313" key="15">
    <source>
        <dbReference type="Proteomes" id="UP001519332"/>
    </source>
</evidence>
<evidence type="ECO:0000256" key="5">
    <source>
        <dbReference type="ARBA" id="ARBA00022679"/>
    </source>
</evidence>
<dbReference type="Gene3D" id="3.40.50.11460">
    <property type="match status" value="1"/>
</dbReference>
<dbReference type="InterPro" id="IPR020806">
    <property type="entry name" value="PKS_PP-bd"/>
</dbReference>
<dbReference type="InterPro" id="IPR014031">
    <property type="entry name" value="Ketoacyl_synth_C"/>
</dbReference>
<dbReference type="Pfam" id="PF02801">
    <property type="entry name" value="Ketoacyl-synt_C"/>
    <property type="match status" value="3"/>
</dbReference>
<dbReference type="InterPro" id="IPR036736">
    <property type="entry name" value="ACP-like_sf"/>
</dbReference>
<reference evidence="14 15" key="1">
    <citation type="submission" date="2021-03" db="EMBL/GenBank/DDBJ databases">
        <title>Sequencing the genomes of 1000 actinobacteria strains.</title>
        <authorList>
            <person name="Klenk H.-P."/>
        </authorList>
    </citation>
    <scope>NUCLEOTIDE SEQUENCE [LARGE SCALE GENOMIC DNA]</scope>
    <source>
        <strain evidence="14 15">DSM 46670</strain>
    </source>
</reference>
<dbReference type="InterPro" id="IPR013154">
    <property type="entry name" value="ADH-like_N"/>
</dbReference>
<evidence type="ECO:0000256" key="7">
    <source>
        <dbReference type="ARBA" id="ARBA00023268"/>
    </source>
</evidence>
<dbReference type="PANTHER" id="PTHR43775:SF51">
    <property type="entry name" value="INACTIVE PHENOLPHTHIOCEROL SYNTHESIS POLYKETIDE SYNTHASE TYPE I PKS1-RELATED"/>
    <property type="match status" value="1"/>
</dbReference>
<dbReference type="InterPro" id="IPR020843">
    <property type="entry name" value="ER"/>
</dbReference>
<dbReference type="InterPro" id="IPR001227">
    <property type="entry name" value="Ac_transferase_dom_sf"/>
</dbReference>
<dbReference type="Pfam" id="PF18369">
    <property type="entry name" value="PKS_DE"/>
    <property type="match status" value="1"/>
</dbReference>
<evidence type="ECO:0000256" key="1">
    <source>
        <dbReference type="ARBA" id="ARBA00001957"/>
    </source>
</evidence>
<dbReference type="PROSITE" id="PS50075">
    <property type="entry name" value="CARRIER"/>
    <property type="match status" value="3"/>
</dbReference>
<dbReference type="Pfam" id="PF08990">
    <property type="entry name" value="Docking"/>
    <property type="match status" value="1"/>
</dbReference>
<dbReference type="SMART" id="SM00826">
    <property type="entry name" value="PKS_DH"/>
    <property type="match status" value="2"/>
</dbReference>
<dbReference type="InterPro" id="IPR049552">
    <property type="entry name" value="PKS_DH_N"/>
</dbReference>
<feature type="domain" description="Carrier" evidence="11">
    <location>
        <begin position="1976"/>
        <end position="2053"/>
    </location>
</feature>
<evidence type="ECO:0000259" key="12">
    <source>
        <dbReference type="PROSITE" id="PS52004"/>
    </source>
</evidence>
<dbReference type="SMART" id="SM00823">
    <property type="entry name" value="PKS_PP"/>
    <property type="match status" value="3"/>
</dbReference>
<dbReference type="Gene3D" id="3.30.70.3290">
    <property type="match status" value="3"/>
</dbReference>
<dbReference type="InterPro" id="IPR020841">
    <property type="entry name" value="PKS_Beta-ketoAc_synthase_dom"/>
</dbReference>
<evidence type="ECO:0000313" key="14">
    <source>
        <dbReference type="EMBL" id="MBP2329148.1"/>
    </source>
</evidence>
<dbReference type="Proteomes" id="UP001519332">
    <property type="component" value="Unassembled WGS sequence"/>
</dbReference>
<evidence type="ECO:0000256" key="9">
    <source>
        <dbReference type="PROSITE-ProRule" id="PRU01363"/>
    </source>
</evidence>
<protein>
    <submittedName>
        <fullName evidence="14">Acyl transferase domain-containing protein/D-arabinose 1-dehydrogenase-like Zn-dependent alcohol dehydrogenase/acyl carrier protein</fullName>
    </submittedName>
</protein>
<dbReference type="PROSITE" id="PS00012">
    <property type="entry name" value="PHOSPHOPANTETHEINE"/>
    <property type="match status" value="2"/>
</dbReference>
<dbReference type="InterPro" id="IPR009081">
    <property type="entry name" value="PP-bd_ACP"/>
</dbReference>
<feature type="region of interest" description="C-terminal hotdog fold" evidence="9">
    <location>
        <begin position="3090"/>
        <end position="3226"/>
    </location>
</feature>
<dbReference type="InterPro" id="IPR036291">
    <property type="entry name" value="NAD(P)-bd_dom_sf"/>
</dbReference>
<feature type="region of interest" description="Disordered" evidence="10">
    <location>
        <begin position="3046"/>
        <end position="3081"/>
    </location>
</feature>
<dbReference type="SMART" id="SM00829">
    <property type="entry name" value="PKS_ER"/>
    <property type="match status" value="1"/>
</dbReference>
<dbReference type="InterPro" id="IPR020807">
    <property type="entry name" value="PKS_DH"/>
</dbReference>
<keyword evidence="6" id="KW-0045">Antibiotic biosynthesis</keyword>
<dbReference type="Pfam" id="PF22953">
    <property type="entry name" value="SpnB_Rossmann"/>
    <property type="match status" value="2"/>
</dbReference>
<dbReference type="SMART" id="SM00825">
    <property type="entry name" value="PKS_KS"/>
    <property type="match status" value="3"/>
</dbReference>
<dbReference type="Pfam" id="PF13602">
    <property type="entry name" value="ADH_zinc_N_2"/>
    <property type="match status" value="1"/>
</dbReference>
<evidence type="ECO:0000256" key="4">
    <source>
        <dbReference type="ARBA" id="ARBA00022553"/>
    </source>
</evidence>
<feature type="domain" description="Carrier" evidence="11">
    <location>
        <begin position="3667"/>
        <end position="3743"/>
    </location>
</feature>
<dbReference type="PROSITE" id="PS52019">
    <property type="entry name" value="PKS_MFAS_DH"/>
    <property type="match status" value="2"/>
</dbReference>
<gene>
    <name evidence="14" type="ORF">JOF56_009533</name>
</gene>
<dbReference type="SUPFAM" id="SSF47336">
    <property type="entry name" value="ACP-like"/>
    <property type="match status" value="3"/>
</dbReference>
<dbReference type="PANTHER" id="PTHR43775">
    <property type="entry name" value="FATTY ACID SYNTHASE"/>
    <property type="match status" value="1"/>
</dbReference>
<dbReference type="SUPFAM" id="SSF51735">
    <property type="entry name" value="NAD(P)-binding Rossmann-fold domains"/>
    <property type="match status" value="7"/>
</dbReference>
<dbReference type="CDD" id="cd05195">
    <property type="entry name" value="enoyl_red"/>
    <property type="match status" value="1"/>
</dbReference>
<dbReference type="Pfam" id="PF16197">
    <property type="entry name" value="KAsynt_C_assoc"/>
    <property type="match status" value="3"/>
</dbReference>
<feature type="region of interest" description="N-terminal hotdog fold" evidence="9">
    <location>
        <begin position="931"/>
        <end position="1056"/>
    </location>
</feature>
<feature type="active site" description="Proton donor; for dehydratase activity" evidence="9">
    <location>
        <position position="3150"/>
    </location>
</feature>
<dbReference type="Pfam" id="PF00550">
    <property type="entry name" value="PP-binding"/>
    <property type="match status" value="3"/>
</dbReference>
<comment type="cofactor">
    <cofactor evidence="1">
        <name>pantetheine 4'-phosphate</name>
        <dbReference type="ChEBI" id="CHEBI:47942"/>
    </cofactor>
</comment>
<keyword evidence="15" id="KW-1185">Reference proteome</keyword>
<dbReference type="InterPro" id="IPR014043">
    <property type="entry name" value="Acyl_transferase_dom"/>
</dbReference>
<dbReference type="SUPFAM" id="SSF55048">
    <property type="entry name" value="Probable ACP-binding domain of malonyl-CoA ACP transacylase"/>
    <property type="match status" value="3"/>
</dbReference>
<dbReference type="Gene3D" id="6.10.140.1830">
    <property type="match status" value="1"/>
</dbReference>
<feature type="domain" description="PKS/mFAS DH" evidence="13">
    <location>
        <begin position="2956"/>
        <end position="3226"/>
    </location>
</feature>
<dbReference type="PROSITE" id="PS52004">
    <property type="entry name" value="KS3_2"/>
    <property type="match status" value="3"/>
</dbReference>
<dbReference type="InterPro" id="IPR016036">
    <property type="entry name" value="Malonyl_transacylase_ACP-bd"/>
</dbReference>
<feature type="domain" description="Carrier" evidence="11">
    <location>
        <begin position="5163"/>
        <end position="5238"/>
    </location>
</feature>
<dbReference type="Gene3D" id="1.10.1200.10">
    <property type="entry name" value="ACP-like"/>
    <property type="match status" value="3"/>
</dbReference>
<evidence type="ECO:0000256" key="10">
    <source>
        <dbReference type="SAM" id="MobiDB-lite"/>
    </source>
</evidence>
<feature type="active site" description="Proton acceptor; for dehydratase activity" evidence="9">
    <location>
        <position position="963"/>
    </location>
</feature>
<dbReference type="InterPro" id="IPR041618">
    <property type="entry name" value="PKS_DE"/>
</dbReference>
<dbReference type="InterPro" id="IPR032821">
    <property type="entry name" value="PKS_assoc"/>
</dbReference>
<dbReference type="Pfam" id="PF08659">
    <property type="entry name" value="KR"/>
    <property type="match status" value="3"/>
</dbReference>
<dbReference type="InterPro" id="IPR049900">
    <property type="entry name" value="PKS_mFAS_DH"/>
</dbReference>
<feature type="domain" description="Ketosynthase family 3 (KS3)" evidence="12">
    <location>
        <begin position="33"/>
        <end position="458"/>
    </location>
</feature>
<dbReference type="InterPro" id="IPR018201">
    <property type="entry name" value="Ketoacyl_synth_AS"/>
</dbReference>
<dbReference type="CDD" id="cd00833">
    <property type="entry name" value="PKS"/>
    <property type="match status" value="3"/>
</dbReference>
<dbReference type="Gene3D" id="3.40.47.10">
    <property type="match status" value="3"/>
</dbReference>
<dbReference type="Gene3D" id="3.90.180.10">
    <property type="entry name" value="Medium-chain alcohol dehydrogenases, catalytic domain"/>
    <property type="match status" value="1"/>
</dbReference>
<evidence type="ECO:0000256" key="8">
    <source>
        <dbReference type="ARBA" id="ARBA00023315"/>
    </source>
</evidence>
<dbReference type="NCBIfam" id="NF045894">
    <property type="entry name" value="PKS_plus_SDR"/>
    <property type="match status" value="1"/>
</dbReference>
<feature type="active site" description="Proton donor; for dehydratase activity" evidence="9">
    <location>
        <position position="1130"/>
    </location>
</feature>
<dbReference type="InterPro" id="IPR057326">
    <property type="entry name" value="KR_dom"/>
</dbReference>
<evidence type="ECO:0000256" key="3">
    <source>
        <dbReference type="ARBA" id="ARBA00022450"/>
    </source>
</evidence>
<name>A0ABS4TXL9_9PSEU</name>
<keyword evidence="3" id="KW-0596">Phosphopantetheine</keyword>
<dbReference type="SMART" id="SM00822">
    <property type="entry name" value="PKS_KR"/>
    <property type="match status" value="3"/>
</dbReference>
<dbReference type="CDD" id="cd08952">
    <property type="entry name" value="KR_1_SDR_x"/>
    <property type="match status" value="1"/>
</dbReference>
<dbReference type="CDD" id="cd08956">
    <property type="entry name" value="KR_3_FAS_SDR_x"/>
    <property type="match status" value="2"/>
</dbReference>
<proteinExistence type="predicted"/>
<dbReference type="InterPro" id="IPR006162">
    <property type="entry name" value="Ppantetheine_attach_site"/>
</dbReference>
<dbReference type="SMART" id="SM00827">
    <property type="entry name" value="PKS_AT"/>
    <property type="match status" value="3"/>
</dbReference>
<evidence type="ECO:0000259" key="13">
    <source>
        <dbReference type="PROSITE" id="PS52019"/>
    </source>
</evidence>
<dbReference type="Pfam" id="PF21089">
    <property type="entry name" value="PKS_DH_N"/>
    <property type="match status" value="2"/>
</dbReference>
<dbReference type="InterPro" id="IPR013968">
    <property type="entry name" value="PKS_KR"/>
</dbReference>
<dbReference type="Pfam" id="PF14765">
    <property type="entry name" value="PS-DH"/>
    <property type="match status" value="2"/>
</dbReference>
<keyword evidence="7" id="KW-0511">Multifunctional enzyme</keyword>
<feature type="domain" description="Ketosynthase family 3 (KS3)" evidence="12">
    <location>
        <begin position="3760"/>
        <end position="4174"/>
    </location>
</feature>
<dbReference type="SMART" id="SM01294">
    <property type="entry name" value="PKS_PP_betabranch"/>
    <property type="match status" value="3"/>
</dbReference>
<feature type="region of interest" description="N-terminal hotdog fold" evidence="9">
    <location>
        <begin position="2956"/>
        <end position="3078"/>
    </location>
</feature>
<comment type="pathway">
    <text evidence="2">Antibiotic biosynthesis.</text>
</comment>
<keyword evidence="4" id="KW-0597">Phosphoprotein</keyword>
<dbReference type="PROSITE" id="PS01162">
    <property type="entry name" value="QOR_ZETA_CRYSTAL"/>
    <property type="match status" value="1"/>
</dbReference>
<dbReference type="Gene3D" id="3.40.366.10">
    <property type="entry name" value="Malonyl-Coenzyme A Acyl Carrier Protein, domain 2"/>
    <property type="match status" value="3"/>
</dbReference>
<evidence type="ECO:0000256" key="6">
    <source>
        <dbReference type="ARBA" id="ARBA00023194"/>
    </source>
</evidence>
<dbReference type="InterPro" id="IPR055123">
    <property type="entry name" value="SpnB-like_Rossmann"/>
</dbReference>